<keyword evidence="5" id="KW-0560">Oxidoreductase</keyword>
<evidence type="ECO:0000259" key="4">
    <source>
        <dbReference type="PROSITE" id="PS51007"/>
    </source>
</evidence>
<evidence type="ECO:0000256" key="3">
    <source>
        <dbReference type="ARBA" id="ARBA00023004"/>
    </source>
</evidence>
<dbReference type="EC" id="1.9.3.1" evidence="5"/>
<organism evidence="5">
    <name type="scientific">hydrothermal vent metagenome</name>
    <dbReference type="NCBI Taxonomy" id="652676"/>
    <lineage>
        <taxon>unclassified sequences</taxon>
        <taxon>metagenomes</taxon>
        <taxon>ecological metagenomes</taxon>
    </lineage>
</organism>
<dbReference type="GO" id="GO:0016491">
    <property type="term" value="F:oxidoreductase activity"/>
    <property type="evidence" value="ECO:0007669"/>
    <property type="project" value="UniProtKB-KW"/>
</dbReference>
<name>A0A1W1CHK7_9ZZZZ</name>
<keyword evidence="2" id="KW-0479">Metal-binding</keyword>
<sequence>MAMGKDAKDIAKYIASGYKGKAPASYVACSGCHGTKGEGVPYAGPKIDGYDIANIIASGKKGFIGKMPAFKTLITPIQEKALTVYLQSIIK</sequence>
<dbReference type="AlphaFoldDB" id="A0A1W1CHK7"/>
<keyword evidence="3" id="KW-0408">Iron</keyword>
<dbReference type="PROSITE" id="PS51007">
    <property type="entry name" value="CYTC"/>
    <property type="match status" value="1"/>
</dbReference>
<dbReference type="GO" id="GO:0020037">
    <property type="term" value="F:heme binding"/>
    <property type="evidence" value="ECO:0007669"/>
    <property type="project" value="InterPro"/>
</dbReference>
<proteinExistence type="predicted"/>
<gene>
    <name evidence="5" type="ORF">MNB_SM-6-630</name>
</gene>
<feature type="domain" description="Cytochrome c" evidence="4">
    <location>
        <begin position="1"/>
        <end position="90"/>
    </location>
</feature>
<reference evidence="5" key="1">
    <citation type="submission" date="2016-10" db="EMBL/GenBank/DDBJ databases">
        <authorList>
            <person name="de Groot N.N."/>
        </authorList>
    </citation>
    <scope>NUCLEOTIDE SEQUENCE</scope>
</reference>
<dbReference type="Gene3D" id="1.10.760.10">
    <property type="entry name" value="Cytochrome c-like domain"/>
    <property type="match status" value="1"/>
</dbReference>
<dbReference type="InterPro" id="IPR009056">
    <property type="entry name" value="Cyt_c-like_dom"/>
</dbReference>
<protein>
    <submittedName>
        <fullName evidence="5">Cytochrome c oxidase subunit CcoP</fullName>
        <ecNumber evidence="5">1.9.3.1</ecNumber>
    </submittedName>
</protein>
<dbReference type="EMBL" id="FPHK01000085">
    <property type="protein sequence ID" value="SFV65161.1"/>
    <property type="molecule type" value="Genomic_DNA"/>
</dbReference>
<evidence type="ECO:0000256" key="1">
    <source>
        <dbReference type="ARBA" id="ARBA00022617"/>
    </source>
</evidence>
<dbReference type="SUPFAM" id="SSF46626">
    <property type="entry name" value="Cytochrome c"/>
    <property type="match status" value="1"/>
</dbReference>
<evidence type="ECO:0000256" key="2">
    <source>
        <dbReference type="ARBA" id="ARBA00022723"/>
    </source>
</evidence>
<dbReference type="Pfam" id="PF13442">
    <property type="entry name" value="Cytochrome_CBB3"/>
    <property type="match status" value="1"/>
</dbReference>
<dbReference type="GO" id="GO:0009055">
    <property type="term" value="F:electron transfer activity"/>
    <property type="evidence" value="ECO:0007669"/>
    <property type="project" value="InterPro"/>
</dbReference>
<evidence type="ECO:0000313" key="5">
    <source>
        <dbReference type="EMBL" id="SFV65161.1"/>
    </source>
</evidence>
<keyword evidence="1" id="KW-0349">Heme</keyword>
<dbReference type="InterPro" id="IPR036909">
    <property type="entry name" value="Cyt_c-like_dom_sf"/>
</dbReference>
<dbReference type="GO" id="GO:0046872">
    <property type="term" value="F:metal ion binding"/>
    <property type="evidence" value="ECO:0007669"/>
    <property type="project" value="UniProtKB-KW"/>
</dbReference>
<accession>A0A1W1CHK7</accession>